<sequence>MDKITIRDFTADDAPWIAETHGALYRRGEGFDETFQPLVASILEDFITRSDPDRERGWIAERGGARVGCIFCTRLDDKTAKLRLFLVLPDLRGSGLGQKLLNECMSFAQSHGYEGMQLWTHESHRAACALYRRNGWQLRASKPVHSFGCDLVEQSWTYSFEL</sequence>
<dbReference type="InterPro" id="IPR000182">
    <property type="entry name" value="GNAT_dom"/>
</dbReference>
<dbReference type="OrthoDB" id="273614at2"/>
<dbReference type="Proteomes" id="UP000428330">
    <property type="component" value="Chromosome"/>
</dbReference>
<dbReference type="AlphaFoldDB" id="A0A6I6IQL6"/>
<keyword evidence="4" id="KW-1185">Reference proteome</keyword>
<evidence type="ECO:0000256" key="1">
    <source>
        <dbReference type="ARBA" id="ARBA00022679"/>
    </source>
</evidence>
<dbReference type="Pfam" id="PF00583">
    <property type="entry name" value="Acetyltransf_1"/>
    <property type="match status" value="1"/>
</dbReference>
<name>A0A6I6IQL6_9RHOB</name>
<dbReference type="InterPro" id="IPR016181">
    <property type="entry name" value="Acyl_CoA_acyltransferase"/>
</dbReference>
<dbReference type="GO" id="GO:0008080">
    <property type="term" value="F:N-acetyltransferase activity"/>
    <property type="evidence" value="ECO:0007669"/>
    <property type="project" value="InterPro"/>
</dbReference>
<gene>
    <name evidence="3" type="ORF">EI983_12230</name>
</gene>
<accession>A0A6I6IQL6</accession>
<dbReference type="PANTHER" id="PTHR13947">
    <property type="entry name" value="GNAT FAMILY N-ACETYLTRANSFERASE"/>
    <property type="match status" value="1"/>
</dbReference>
<evidence type="ECO:0000313" key="4">
    <source>
        <dbReference type="Proteomes" id="UP000428330"/>
    </source>
</evidence>
<dbReference type="InterPro" id="IPR050769">
    <property type="entry name" value="NAT_camello-type"/>
</dbReference>
<organism evidence="3 4">
    <name type="scientific">Roseovarius faecimaris</name>
    <dbReference type="NCBI Taxonomy" id="2494550"/>
    <lineage>
        <taxon>Bacteria</taxon>
        <taxon>Pseudomonadati</taxon>
        <taxon>Pseudomonadota</taxon>
        <taxon>Alphaproteobacteria</taxon>
        <taxon>Rhodobacterales</taxon>
        <taxon>Roseobacteraceae</taxon>
        <taxon>Roseovarius</taxon>
    </lineage>
</organism>
<evidence type="ECO:0000313" key="3">
    <source>
        <dbReference type="EMBL" id="QGX98995.1"/>
    </source>
</evidence>
<protein>
    <submittedName>
        <fullName evidence="3">GNAT family N-acetyltransferase</fullName>
    </submittedName>
</protein>
<dbReference type="PANTHER" id="PTHR13947:SF37">
    <property type="entry name" value="LD18367P"/>
    <property type="match status" value="1"/>
</dbReference>
<dbReference type="Gene3D" id="3.40.630.30">
    <property type="match status" value="1"/>
</dbReference>
<dbReference type="KEGG" id="rom:EI983_12230"/>
<evidence type="ECO:0000259" key="2">
    <source>
        <dbReference type="PROSITE" id="PS51186"/>
    </source>
</evidence>
<proteinExistence type="predicted"/>
<keyword evidence="1 3" id="KW-0808">Transferase</keyword>
<feature type="domain" description="N-acetyltransferase" evidence="2">
    <location>
        <begin position="4"/>
        <end position="162"/>
    </location>
</feature>
<reference evidence="4" key="1">
    <citation type="submission" date="2018-12" db="EMBL/GenBank/DDBJ databases">
        <title>Complete genome sequence of Roseovarius sp. MME-070.</title>
        <authorList>
            <person name="Nam Y.-D."/>
            <person name="Kang J."/>
            <person name="Chung W.-H."/>
            <person name="Park Y.S."/>
        </authorList>
    </citation>
    <scope>NUCLEOTIDE SEQUENCE [LARGE SCALE GENOMIC DNA]</scope>
    <source>
        <strain evidence="4">MME-070</strain>
    </source>
</reference>
<dbReference type="CDD" id="cd04301">
    <property type="entry name" value="NAT_SF"/>
    <property type="match status" value="1"/>
</dbReference>
<dbReference type="SUPFAM" id="SSF55729">
    <property type="entry name" value="Acyl-CoA N-acyltransferases (Nat)"/>
    <property type="match status" value="1"/>
</dbReference>
<dbReference type="EMBL" id="CP034348">
    <property type="protein sequence ID" value="QGX98995.1"/>
    <property type="molecule type" value="Genomic_DNA"/>
</dbReference>
<dbReference type="PROSITE" id="PS51186">
    <property type="entry name" value="GNAT"/>
    <property type="match status" value="1"/>
</dbReference>